<dbReference type="SUPFAM" id="SSF52743">
    <property type="entry name" value="Subtilisin-like"/>
    <property type="match status" value="1"/>
</dbReference>
<dbReference type="Proteomes" id="UP001601627">
    <property type="component" value="Unassembled WGS sequence"/>
</dbReference>
<feature type="active site" description="Charge relay system" evidence="5">
    <location>
        <position position="350"/>
    </location>
</feature>
<keyword evidence="7" id="KW-0732">Signal</keyword>
<dbReference type="InterPro" id="IPR022398">
    <property type="entry name" value="Peptidase_S8_His-AS"/>
</dbReference>
<feature type="domain" description="P/Homo B" evidence="8">
    <location>
        <begin position="408"/>
        <end position="524"/>
    </location>
</feature>
<evidence type="ECO:0000313" key="9">
    <source>
        <dbReference type="EMBL" id="MFF1274427.1"/>
    </source>
</evidence>
<keyword evidence="3 5" id="KW-0378">Hydrolase</keyword>
<evidence type="ECO:0000256" key="4">
    <source>
        <dbReference type="ARBA" id="ARBA00022825"/>
    </source>
</evidence>
<feature type="chain" id="PRO_5047306398" evidence="7">
    <location>
        <begin position="35"/>
        <end position="524"/>
    </location>
</feature>
<accession>A0ABW6Q5L9</accession>
<dbReference type="SUPFAM" id="SSF49785">
    <property type="entry name" value="Galactose-binding domain-like"/>
    <property type="match status" value="1"/>
</dbReference>
<evidence type="ECO:0000256" key="7">
    <source>
        <dbReference type="SAM" id="SignalP"/>
    </source>
</evidence>
<dbReference type="PANTHER" id="PTHR43806:SF11">
    <property type="entry name" value="CEREVISIN-RELATED"/>
    <property type="match status" value="1"/>
</dbReference>
<proteinExistence type="inferred from homology"/>
<dbReference type="InterPro" id="IPR023828">
    <property type="entry name" value="Peptidase_S8_Ser-AS"/>
</dbReference>
<evidence type="ECO:0000313" key="10">
    <source>
        <dbReference type="Proteomes" id="UP001601627"/>
    </source>
</evidence>
<feature type="signal peptide" evidence="7">
    <location>
        <begin position="1"/>
        <end position="34"/>
    </location>
</feature>
<dbReference type="PROSITE" id="PS51318">
    <property type="entry name" value="TAT"/>
    <property type="match status" value="1"/>
</dbReference>
<dbReference type="PRINTS" id="PR00723">
    <property type="entry name" value="SUBTILISIN"/>
</dbReference>
<sequence length="524" mass="53019">MAVMRHPRRRLATLGAATTAALVAGLVSALPAGAAPAAPEGRIQYAGAANAVAGSYIVTLKADEARSGSAEGRALAAKYGADIERTYTKALNGYEVEASEAEAKRLAADPAVASVVQNRTFHVTGTQPSPPSWGLDRIDQRSLPLNSSYTYPDSAGQGVTAYVIDTGVRITHSDFGGRASYGYDAIDNDNTAQDGHGHGTHVAGTVAGGSYGVAKKAKVVGVRVLNNSGSGTTAQVVAGIDWVARNAVKPAVANMSLGGGADTALDTAVRNAVASGVTFVVAAGNESTNASTKSPARVTEAITVGATTSSDARASYSNYGSVLDLFAPGSSITSAWNSGDTATNTISGTSMASPHVAGAAALHLADNPSATPAQVSSALTSAATTGVVGNPGSGSPNRLLYVGEGDTTPPGDRFENTADYAIADNSTVESPVTVSGVSGNAPSDLAVEVDITHTYIGDLQVQLIAPDGTAYTLKSYGTGGSADNINTTYTVNASAEPANGTWKLRVSDNARYDTGRLNGWALQF</sequence>
<evidence type="ECO:0000259" key="8">
    <source>
        <dbReference type="PROSITE" id="PS51829"/>
    </source>
</evidence>
<feature type="active site" description="Charge relay system" evidence="5">
    <location>
        <position position="165"/>
    </location>
</feature>
<dbReference type="InterPro" id="IPR050131">
    <property type="entry name" value="Peptidase_S8_subtilisin-like"/>
</dbReference>
<dbReference type="Gene3D" id="2.60.120.260">
    <property type="entry name" value="Galactose-binding domain-like"/>
    <property type="match status" value="1"/>
</dbReference>
<dbReference type="Pfam" id="PF01483">
    <property type="entry name" value="P_proprotein"/>
    <property type="match status" value="1"/>
</dbReference>
<comment type="similarity">
    <text evidence="1 5 6">Belongs to the peptidase S8 family.</text>
</comment>
<dbReference type="InterPro" id="IPR034193">
    <property type="entry name" value="PCSK9_ProteinaseK-like"/>
</dbReference>
<evidence type="ECO:0000256" key="1">
    <source>
        <dbReference type="ARBA" id="ARBA00011073"/>
    </source>
</evidence>
<dbReference type="InterPro" id="IPR015500">
    <property type="entry name" value="Peptidase_S8_subtilisin-rel"/>
</dbReference>
<gene>
    <name evidence="9" type="ORF">ACFVZC_13600</name>
</gene>
<dbReference type="PROSITE" id="PS51892">
    <property type="entry name" value="SUBTILASE"/>
    <property type="match status" value="1"/>
</dbReference>
<dbReference type="Gene3D" id="3.30.70.80">
    <property type="entry name" value="Peptidase S8 propeptide/proteinase inhibitor I9"/>
    <property type="match status" value="1"/>
</dbReference>
<dbReference type="Gene3D" id="3.40.50.200">
    <property type="entry name" value="Peptidase S8/S53 domain"/>
    <property type="match status" value="1"/>
</dbReference>
<evidence type="ECO:0000256" key="6">
    <source>
        <dbReference type="RuleBase" id="RU003355"/>
    </source>
</evidence>
<feature type="active site" description="Charge relay system" evidence="5">
    <location>
        <position position="198"/>
    </location>
</feature>
<dbReference type="CDD" id="cd04077">
    <property type="entry name" value="Peptidases_S8_PCSK9_ProteinaseK_like"/>
    <property type="match status" value="1"/>
</dbReference>
<evidence type="ECO:0000256" key="2">
    <source>
        <dbReference type="ARBA" id="ARBA00022670"/>
    </source>
</evidence>
<dbReference type="InterPro" id="IPR006311">
    <property type="entry name" value="TAT_signal"/>
</dbReference>
<dbReference type="SUPFAM" id="SSF54897">
    <property type="entry name" value="Protease propeptides/inhibitors"/>
    <property type="match status" value="1"/>
</dbReference>
<dbReference type="PROSITE" id="PS00136">
    <property type="entry name" value="SUBTILASE_ASP"/>
    <property type="match status" value="1"/>
</dbReference>
<dbReference type="PROSITE" id="PS00137">
    <property type="entry name" value="SUBTILASE_HIS"/>
    <property type="match status" value="1"/>
</dbReference>
<dbReference type="InterPro" id="IPR008979">
    <property type="entry name" value="Galactose-bd-like_sf"/>
</dbReference>
<dbReference type="InterPro" id="IPR002884">
    <property type="entry name" value="P_dom"/>
</dbReference>
<keyword evidence="10" id="KW-1185">Reference proteome</keyword>
<dbReference type="InterPro" id="IPR000209">
    <property type="entry name" value="Peptidase_S8/S53_dom"/>
</dbReference>
<comment type="caution">
    <text evidence="9">The sequence shown here is derived from an EMBL/GenBank/DDBJ whole genome shotgun (WGS) entry which is preliminary data.</text>
</comment>
<dbReference type="PROSITE" id="PS00138">
    <property type="entry name" value="SUBTILASE_SER"/>
    <property type="match status" value="1"/>
</dbReference>
<name>A0ABW6Q5L9_9ACTN</name>
<dbReference type="RefSeq" id="WP_149547449.1">
    <property type="nucleotide sequence ID" value="NZ_JBHVZQ010000009.1"/>
</dbReference>
<organism evidence="9 10">
    <name type="scientific">Streptomyces marokkonensis</name>
    <dbReference type="NCBI Taxonomy" id="324855"/>
    <lineage>
        <taxon>Bacteria</taxon>
        <taxon>Bacillati</taxon>
        <taxon>Actinomycetota</taxon>
        <taxon>Actinomycetes</taxon>
        <taxon>Kitasatosporales</taxon>
        <taxon>Streptomycetaceae</taxon>
        <taxon>Streptomyces</taxon>
    </lineage>
</organism>
<evidence type="ECO:0000256" key="3">
    <source>
        <dbReference type="ARBA" id="ARBA00022801"/>
    </source>
</evidence>
<dbReference type="Pfam" id="PF05922">
    <property type="entry name" value="Inhibitor_I9"/>
    <property type="match status" value="1"/>
</dbReference>
<dbReference type="Pfam" id="PF00082">
    <property type="entry name" value="Peptidase_S8"/>
    <property type="match status" value="1"/>
</dbReference>
<dbReference type="InterPro" id="IPR010259">
    <property type="entry name" value="S8pro/Inhibitor_I9"/>
</dbReference>
<keyword evidence="2 5" id="KW-0645">Protease</keyword>
<dbReference type="PROSITE" id="PS51829">
    <property type="entry name" value="P_HOMO_B"/>
    <property type="match status" value="1"/>
</dbReference>
<evidence type="ECO:0000256" key="5">
    <source>
        <dbReference type="PROSITE-ProRule" id="PRU01240"/>
    </source>
</evidence>
<dbReference type="EMBL" id="JBHVZQ010000009">
    <property type="protein sequence ID" value="MFF1274427.1"/>
    <property type="molecule type" value="Genomic_DNA"/>
</dbReference>
<protein>
    <submittedName>
        <fullName evidence="9">S8 family serine peptidase</fullName>
    </submittedName>
</protein>
<keyword evidence="4 5" id="KW-0720">Serine protease</keyword>
<dbReference type="InterPro" id="IPR036852">
    <property type="entry name" value="Peptidase_S8/S53_dom_sf"/>
</dbReference>
<reference evidence="9 10" key="1">
    <citation type="submission" date="2024-09" db="EMBL/GenBank/DDBJ databases">
        <title>The Natural Products Discovery Center: Release of the First 8490 Sequenced Strains for Exploring Actinobacteria Biosynthetic Diversity.</title>
        <authorList>
            <person name="Kalkreuter E."/>
            <person name="Kautsar S.A."/>
            <person name="Yang D."/>
            <person name="Bader C.D."/>
            <person name="Teijaro C.N."/>
            <person name="Fluegel L."/>
            <person name="Davis C.M."/>
            <person name="Simpson J.R."/>
            <person name="Lauterbach L."/>
            <person name="Steele A.D."/>
            <person name="Gui C."/>
            <person name="Meng S."/>
            <person name="Li G."/>
            <person name="Viehrig K."/>
            <person name="Ye F."/>
            <person name="Su P."/>
            <person name="Kiefer A.F."/>
            <person name="Nichols A."/>
            <person name="Cepeda A.J."/>
            <person name="Yan W."/>
            <person name="Fan B."/>
            <person name="Jiang Y."/>
            <person name="Adhikari A."/>
            <person name="Zheng C.-J."/>
            <person name="Schuster L."/>
            <person name="Cowan T.M."/>
            <person name="Smanski M.J."/>
            <person name="Chevrette M.G."/>
            <person name="De Carvalho L.P.S."/>
            <person name="Shen B."/>
        </authorList>
    </citation>
    <scope>NUCLEOTIDE SEQUENCE [LARGE SCALE GENOMIC DNA]</scope>
    <source>
        <strain evidence="9 10">NPDC058328</strain>
    </source>
</reference>
<dbReference type="PANTHER" id="PTHR43806">
    <property type="entry name" value="PEPTIDASE S8"/>
    <property type="match status" value="1"/>
</dbReference>
<dbReference type="InterPro" id="IPR023827">
    <property type="entry name" value="Peptidase_S8_Asp-AS"/>
</dbReference>
<dbReference type="InterPro" id="IPR037045">
    <property type="entry name" value="S8pro/Inhibitor_I9_sf"/>
</dbReference>